<comment type="subcellular location">
    <subcellularLocation>
        <location evidence="2">Cytoplasm</location>
    </subcellularLocation>
    <subcellularLocation>
        <location evidence="1">Membrane</location>
    </subcellularLocation>
</comment>
<keyword evidence="6" id="KW-0472">Membrane</keyword>
<dbReference type="Gene3D" id="1.10.1000.11">
    <property type="entry name" value="Arf Nucleotide-binding Site Opener,domain 2"/>
    <property type="match status" value="1"/>
</dbReference>
<dbReference type="SUPFAM" id="SSF48371">
    <property type="entry name" value="ARM repeat"/>
    <property type="match status" value="1"/>
</dbReference>
<organism evidence="9">
    <name type="scientific">Chaetoceros debilis</name>
    <dbReference type="NCBI Taxonomy" id="122233"/>
    <lineage>
        <taxon>Eukaryota</taxon>
        <taxon>Sar</taxon>
        <taxon>Stramenopiles</taxon>
        <taxon>Ochrophyta</taxon>
        <taxon>Bacillariophyta</taxon>
        <taxon>Coscinodiscophyceae</taxon>
        <taxon>Chaetocerotophycidae</taxon>
        <taxon>Chaetocerotales</taxon>
        <taxon>Chaetocerotaceae</taxon>
        <taxon>Chaetoceros</taxon>
    </lineage>
</organism>
<feature type="region of interest" description="Disordered" evidence="7">
    <location>
        <begin position="975"/>
        <end position="1020"/>
    </location>
</feature>
<name>A0A7S3Q9V8_9STRA</name>
<dbReference type="Pfam" id="PF12783">
    <property type="entry name" value="Sec7-like_HUS"/>
    <property type="match status" value="1"/>
</dbReference>
<evidence type="ECO:0000256" key="5">
    <source>
        <dbReference type="ARBA" id="ARBA00022927"/>
    </source>
</evidence>
<evidence type="ECO:0000256" key="4">
    <source>
        <dbReference type="ARBA" id="ARBA00022490"/>
    </source>
</evidence>
<dbReference type="EMBL" id="HBIO01020229">
    <property type="protein sequence ID" value="CAE0470726.1"/>
    <property type="molecule type" value="Transcribed_RNA"/>
</dbReference>
<feature type="compositionally biased region" description="Low complexity" evidence="7">
    <location>
        <begin position="704"/>
        <end position="714"/>
    </location>
</feature>
<proteinExistence type="predicted"/>
<dbReference type="InterPro" id="IPR016024">
    <property type="entry name" value="ARM-type_fold"/>
</dbReference>
<dbReference type="Pfam" id="PF16213">
    <property type="entry name" value="DCB"/>
    <property type="match status" value="1"/>
</dbReference>
<dbReference type="InterPro" id="IPR032691">
    <property type="entry name" value="Mon2/Sec7/BIG1-like_HUS"/>
</dbReference>
<dbReference type="Gene3D" id="1.10.220.20">
    <property type="match status" value="1"/>
</dbReference>
<feature type="compositionally biased region" description="Polar residues" evidence="7">
    <location>
        <begin position="982"/>
        <end position="1002"/>
    </location>
</feature>
<protein>
    <recommendedName>
        <fullName evidence="8">SEC7 domain-containing protein</fullName>
    </recommendedName>
</protein>
<feature type="compositionally biased region" description="Low complexity" evidence="7">
    <location>
        <begin position="151"/>
        <end position="188"/>
    </location>
</feature>
<dbReference type="InterPro" id="IPR015403">
    <property type="entry name" value="Mon2/Sec7/BIG1-like_HDS"/>
</dbReference>
<dbReference type="SMART" id="SM00222">
    <property type="entry name" value="Sec7"/>
    <property type="match status" value="1"/>
</dbReference>
<evidence type="ECO:0000259" key="8">
    <source>
        <dbReference type="PROSITE" id="PS50190"/>
    </source>
</evidence>
<evidence type="ECO:0000256" key="7">
    <source>
        <dbReference type="SAM" id="MobiDB-lite"/>
    </source>
</evidence>
<feature type="compositionally biased region" description="Polar residues" evidence="7">
    <location>
        <begin position="111"/>
        <end position="120"/>
    </location>
</feature>
<feature type="region of interest" description="Disordered" evidence="7">
    <location>
        <begin position="19"/>
        <end position="188"/>
    </location>
</feature>
<keyword evidence="4" id="KW-0963">Cytoplasm</keyword>
<dbReference type="InterPro" id="IPR000904">
    <property type="entry name" value="Sec7_dom"/>
</dbReference>
<reference evidence="9" key="1">
    <citation type="submission" date="2021-01" db="EMBL/GenBank/DDBJ databases">
        <authorList>
            <person name="Corre E."/>
            <person name="Pelletier E."/>
            <person name="Niang G."/>
            <person name="Scheremetjew M."/>
            <person name="Finn R."/>
            <person name="Kale V."/>
            <person name="Holt S."/>
            <person name="Cochrane G."/>
            <person name="Meng A."/>
            <person name="Brown T."/>
            <person name="Cohen L."/>
        </authorList>
    </citation>
    <scope>NUCLEOTIDE SEQUENCE</scope>
    <source>
        <strain evidence="9">MM31A-1</strain>
    </source>
</reference>
<feature type="compositionally biased region" description="Acidic residues" evidence="7">
    <location>
        <begin position="39"/>
        <end position="48"/>
    </location>
</feature>
<feature type="region of interest" description="Disordered" evidence="7">
    <location>
        <begin position="1820"/>
        <end position="1843"/>
    </location>
</feature>
<evidence type="ECO:0000313" key="9">
    <source>
        <dbReference type="EMBL" id="CAE0470726.1"/>
    </source>
</evidence>
<dbReference type="InterPro" id="IPR032629">
    <property type="entry name" value="DCB_dom"/>
</dbReference>
<feature type="compositionally biased region" description="Polar residues" evidence="7">
    <location>
        <begin position="1244"/>
        <end position="1256"/>
    </location>
</feature>
<keyword evidence="5" id="KW-0653">Protein transport</keyword>
<dbReference type="GO" id="GO:0005085">
    <property type="term" value="F:guanyl-nucleotide exchange factor activity"/>
    <property type="evidence" value="ECO:0007669"/>
    <property type="project" value="InterPro"/>
</dbReference>
<dbReference type="Pfam" id="PF09324">
    <property type="entry name" value="Sec7-like_HDS"/>
    <property type="match status" value="1"/>
</dbReference>
<feature type="compositionally biased region" description="Acidic residues" evidence="7">
    <location>
        <begin position="133"/>
        <end position="144"/>
    </location>
</feature>
<dbReference type="GO" id="GO:0015031">
    <property type="term" value="P:protein transport"/>
    <property type="evidence" value="ECO:0007669"/>
    <property type="project" value="UniProtKB-KW"/>
</dbReference>
<dbReference type="PROSITE" id="PS50190">
    <property type="entry name" value="SEC7"/>
    <property type="match status" value="1"/>
</dbReference>
<sequence length="2378" mass="257649">MSEEAAGIGGAVAVAVAVNNSNSNRKEKQEPETTNDMSNLDEDNDNNSEMELAAKMNKTNLDDDSDIELKPTPSDNVSNNDTTNALKRSSESEESSSAMPTIGVPPGTGSREPTVSTNDNDGSDAAPSLREDDNADDNDNEVEEEVKVATEHSPATAAAAVTPASPVQSRPAAAALASPSQSSYMSAATGTTTGSATVATATATAATDHAESESEDAYPISCFLHPTTPIPNSDSSLRLLRKFIQKTAPSFPVACGGSKTTSFFAMLFGGNSGNGAGRIGKSKGGNGDVCCAAYKHLVDILLADMDGTSDTSFGGDDTDPNLNLPPTPKSATGNNGEDQIVIDSILGHAGDTMSKARLAMASFIRLLELFSLDTQRMRMVQMGAAGIPDDTNADSTSMEEYVHMVQNSKLIHVQDVCMVNEQDGSVIGIASGNGVVDVTEYVMACAWSCAEGLVAHGCLDGVLLGVAMDTMNPNAASSSLDNDAAPIRSVGGSTSMEEEIDIDNDVSLSFDHAEEDIQYMEAVTILCESIFKCFFHSEEVELAALKFLLTTGCRTTKSTNNSGTGEGAPRVEAMIKGSFLLQAIRVCYRLYLSTESAPNKTTAKAALRQIVTSTFKRLEMNSDSNSSGGAAGGVTGGNEEDGEDPFSNVNNNVPIIPDDQTIRSTGRSFSEGFKSFEHKDAYLVLRSLCKLSMKAVPVNSDMTGSGNSSNLSGGIMSRNESSIIGTPSRGNASKSKSKQSDLPPIPIEMMMDPALDSKILALDLILEILQRTQTSTLLNAGPNLIYAVRNYLCHSLLKNCTLDNTYVVNLSLRLFVPLIQHFRSHLKTEIEAFVTNVFFVILDSKNSSIEHKLRVVVLFEEICSDSNTLAEIFLNYDCDLSAVDLFQRIVNSLARVAKIGLHDQGMEAGGGLFVSLSGAGASRAERTRQDHRALRLEAMRAVRQILSSLYGSMIRMTNDANGSDLVKMMGDDSVLDDGDDMTTTSSLSNASGRRKSSATNLAQVDEAVSTPVPAPDSNKKSLVQIYDSKKKRKEEFEKAVLKYSQKPTTGIKYAATVGIIPHQGKDPADVASFLITHKDVLDKTQTGEYLGREPSYQDGFALKVLHDYAAQLDFSGLRFDEGIKFYLSGFRLPGEAQKIDRIMEKFAERYTVQNPDVFPNADAAFILAFSVIMLNTDLHNPAIKEDRRMTKEGFVRNNSGICDGQDLPKELLMDIFDKIQSEPISLKEDDEARLKVGGDKNANDAKSNSGSGIFGSITSNFEEMEKQRETDFEKERDEMLRSTESLLRRKKKGRRLSVGRTGTGASSNSNVNFVSTQESGLKDEYVIPMFDVTWGPALAVFSTVIESANGTTMGALLSIATDHEIEAAAENAATATEVCLSGFRLAIRIAALCGNVTARSAYVHALSNFSLLGSGRLLEHRHIRCVQTMLELGRDDGELLSDSWEYVFKALSEVARLNSVYEVSARHVRAEAAAHARRRRRIIAEQKAAERRAELEEMAELGQLDNADGEQNADGAEQNMEEFHEDEQTLDSFDSVFTDELLDDNYNFDEELDKKIVDEMNARAIHETIAEDLSDEIFSRSSTLSTVSIKEFVFQLCRVSRMEIAGYGGHVGSKANDVDLTAVHYRKQHTLLVGSGTGVVSNQPDIYCLQKLVEVTHYNMDTRPRLVFSDMWNNVSGHLTSTALHTNAAVAMYAVDSFRQLSMQFLKRQELGVFEFQRKFIKPFEGIMPKCNNPSVKEYLLKAVEQIIILYGSDENISDNGDGSGNDTRTQQKGLLKSGWRPLLAVIGQASGDEDDAIAKLGFAMLTEQLRQSLKVSKAGTTAGGDASNTSIANTSATNDTFTATSPMRADKFVDLVEALLMYVGGPREEMSTISIDHLVTLCKYLADDSIPLPQSSKAAAVVATSAADGPDAAASLQNPHSHSSPNANELELWWPILLGLSKSVGDPRPNIRIKGLITLLAIINQHFFTVSGGKSSNSGSVLGDIQTLQLVFRGILLPTLEHAETISVVGTKLPLPDGFIRFMTRGTAGRDMPQGGGGRKDRIEGNAGSGSGNTWLDTTFDHLMDGAIAAALKSIEVYKEDTLIEEVLAMFNTCLVSDSASMAIRGLKRLYHFVANDLVLEGVTQNTWATVCHMLRRCLAVSGLPFNPETSGDVKLNSEIVNDFLQEEELLPLRRYIGSNATSIIGSLLTDKQIVESMGQDWYLFLYSGLGMGIRTWDKAAEIVDMHPLQSRGPSVGVSPPQYAENSLYARKWMVKLLLKLVSGEDVVFGSQSTTDLKSKNLLRQEFKSLVNSFLKKEAATSGGNASPGQVLEIDNMTKMVCSLLEGMSQLDTAHLSSIKSLTPMLSACIQINDRTIRTAVHGLLTRIFELSEDTSE</sequence>
<feature type="region of interest" description="Disordered" evidence="7">
    <location>
        <begin position="1237"/>
        <end position="1256"/>
    </location>
</feature>
<dbReference type="CDD" id="cd00171">
    <property type="entry name" value="Sec7"/>
    <property type="match status" value="1"/>
</dbReference>
<feature type="compositionally biased region" description="Polar residues" evidence="7">
    <location>
        <begin position="73"/>
        <end position="87"/>
    </location>
</feature>
<feature type="compositionally biased region" description="Polar residues" evidence="7">
    <location>
        <begin position="1827"/>
        <end position="1843"/>
    </location>
</feature>
<dbReference type="GO" id="GO:0016020">
    <property type="term" value="C:membrane"/>
    <property type="evidence" value="ECO:0007669"/>
    <property type="project" value="UniProtKB-SubCell"/>
</dbReference>
<evidence type="ECO:0000256" key="1">
    <source>
        <dbReference type="ARBA" id="ARBA00004370"/>
    </source>
</evidence>
<feature type="region of interest" description="Disordered" evidence="7">
    <location>
        <begin position="1291"/>
        <end position="1311"/>
    </location>
</feature>
<accession>A0A7S3Q9V8</accession>
<gene>
    <name evidence="9" type="ORF">CDEB00056_LOCUS15579</name>
</gene>
<evidence type="ECO:0000256" key="3">
    <source>
        <dbReference type="ARBA" id="ARBA00022448"/>
    </source>
</evidence>
<evidence type="ECO:0000256" key="6">
    <source>
        <dbReference type="ARBA" id="ARBA00023136"/>
    </source>
</evidence>
<feature type="compositionally biased region" description="Polar residues" evidence="7">
    <location>
        <begin position="718"/>
        <end position="734"/>
    </location>
</feature>
<dbReference type="InterPro" id="IPR023394">
    <property type="entry name" value="Sec7_C_sf"/>
</dbReference>
<dbReference type="InterPro" id="IPR035999">
    <property type="entry name" value="Sec7_dom_sf"/>
</dbReference>
<dbReference type="GO" id="GO:0005737">
    <property type="term" value="C:cytoplasm"/>
    <property type="evidence" value="ECO:0007669"/>
    <property type="project" value="UniProtKB-SubCell"/>
</dbReference>
<keyword evidence="3" id="KW-0813">Transport</keyword>
<feature type="region of interest" description="Disordered" evidence="7">
    <location>
        <begin position="311"/>
        <end position="336"/>
    </location>
</feature>
<dbReference type="GO" id="GO:0032012">
    <property type="term" value="P:regulation of ARF protein signal transduction"/>
    <property type="evidence" value="ECO:0007669"/>
    <property type="project" value="InterPro"/>
</dbReference>
<feature type="domain" description="SEC7" evidence="8">
    <location>
        <begin position="1025"/>
        <end position="1222"/>
    </location>
</feature>
<feature type="region of interest" description="Disordered" evidence="7">
    <location>
        <begin position="621"/>
        <end position="662"/>
    </location>
</feature>
<dbReference type="FunFam" id="1.10.1000.11:FF:000002">
    <property type="entry name" value="Cytohesin 1"/>
    <property type="match status" value="1"/>
</dbReference>
<dbReference type="PANTHER" id="PTHR10663">
    <property type="entry name" value="GUANYL-NUCLEOTIDE EXCHANGE FACTOR"/>
    <property type="match status" value="1"/>
</dbReference>
<dbReference type="Pfam" id="PF01369">
    <property type="entry name" value="Sec7"/>
    <property type="match status" value="1"/>
</dbReference>
<dbReference type="PANTHER" id="PTHR10663:SF375">
    <property type="entry name" value="LD29171P"/>
    <property type="match status" value="1"/>
</dbReference>
<evidence type="ECO:0000256" key="2">
    <source>
        <dbReference type="ARBA" id="ARBA00004496"/>
    </source>
</evidence>
<feature type="region of interest" description="Disordered" evidence="7">
    <location>
        <begin position="700"/>
        <end position="743"/>
    </location>
</feature>
<dbReference type="SUPFAM" id="SSF48425">
    <property type="entry name" value="Sec7 domain"/>
    <property type="match status" value="1"/>
</dbReference>